<dbReference type="PANTHER" id="PTHR33705">
    <property type="entry name" value="PHOSPHOCARRIER PROTEIN HPR"/>
    <property type="match status" value="1"/>
</dbReference>
<evidence type="ECO:0000313" key="5">
    <source>
        <dbReference type="EMBL" id="CAA6802894.1"/>
    </source>
</evidence>
<evidence type="ECO:0000256" key="2">
    <source>
        <dbReference type="ARBA" id="ARBA00020422"/>
    </source>
</evidence>
<keyword evidence="5" id="KW-0808">Transferase</keyword>
<feature type="non-terminal residue" evidence="5">
    <location>
        <position position="137"/>
    </location>
</feature>
<dbReference type="Pfam" id="PF00381">
    <property type="entry name" value="PTS-HPr"/>
    <property type="match status" value="1"/>
</dbReference>
<dbReference type="InterPro" id="IPR000032">
    <property type="entry name" value="HPr-like"/>
</dbReference>
<dbReference type="SUPFAM" id="SSF55594">
    <property type="entry name" value="HPr-like"/>
    <property type="match status" value="1"/>
</dbReference>
<dbReference type="AlphaFoldDB" id="A0A6S6SCZ3"/>
<evidence type="ECO:0000256" key="3">
    <source>
        <dbReference type="ARBA" id="ARBA00022597"/>
    </source>
</evidence>
<keyword evidence="5" id="KW-0670">Pyruvate</keyword>
<dbReference type="InterPro" id="IPR050399">
    <property type="entry name" value="HPr"/>
</dbReference>
<dbReference type="EMBL" id="CACVAZ010000008">
    <property type="protein sequence ID" value="CAA6802894.1"/>
    <property type="molecule type" value="Genomic_DNA"/>
</dbReference>
<dbReference type="PRINTS" id="PR00107">
    <property type="entry name" value="PHOSPHOCPHPR"/>
</dbReference>
<name>A0A6S6SCZ3_9BACT</name>
<evidence type="ECO:0000259" key="4">
    <source>
        <dbReference type="PROSITE" id="PS51350"/>
    </source>
</evidence>
<organism evidence="5">
    <name type="scientific">uncultured Sulfurovum sp</name>
    <dbReference type="NCBI Taxonomy" id="269237"/>
    <lineage>
        <taxon>Bacteria</taxon>
        <taxon>Pseudomonadati</taxon>
        <taxon>Campylobacterota</taxon>
        <taxon>Epsilonproteobacteria</taxon>
        <taxon>Campylobacterales</taxon>
        <taxon>Sulfurovaceae</taxon>
        <taxon>Sulfurovum</taxon>
        <taxon>environmental samples</taxon>
    </lineage>
</organism>
<dbReference type="InterPro" id="IPR035895">
    <property type="entry name" value="HPr-like_sf"/>
</dbReference>
<keyword evidence="3" id="KW-0813">Transport</keyword>
<accession>A0A6S6SCZ3</accession>
<proteinExistence type="predicted"/>
<sequence length="137" mass="15244">MINFFSNFFKKQATLKTNLTITSSNGFHLRPIAKFVNEVKKFETSVSIEAKGQTLIATQVPNLLALSLEKDESFTLICSGKEAEETSLHLSSFFRDLMNNDKTENTITERIEHYEAKSIQGQTVGKGIALASLALLN</sequence>
<dbReference type="PANTHER" id="PTHR33705:SF1">
    <property type="entry name" value="PHOSPHOCARRIER PROTEIN HPR"/>
    <property type="match status" value="1"/>
</dbReference>
<feature type="domain" description="HPr" evidence="4">
    <location>
        <begin position="14"/>
        <end position="105"/>
    </location>
</feature>
<evidence type="ECO:0000256" key="1">
    <source>
        <dbReference type="ARBA" id="ARBA00003681"/>
    </source>
</evidence>
<dbReference type="GO" id="GO:0016740">
    <property type="term" value="F:transferase activity"/>
    <property type="evidence" value="ECO:0007669"/>
    <property type="project" value="UniProtKB-KW"/>
</dbReference>
<dbReference type="Gene3D" id="3.30.1340.10">
    <property type="entry name" value="HPr-like"/>
    <property type="match status" value="1"/>
</dbReference>
<reference evidence="5" key="1">
    <citation type="submission" date="2020-01" db="EMBL/GenBank/DDBJ databases">
        <authorList>
            <person name="Meier V. D."/>
            <person name="Meier V D."/>
        </authorList>
    </citation>
    <scope>NUCLEOTIDE SEQUENCE</scope>
    <source>
        <strain evidence="5">HLG_WM_MAG_02</strain>
    </source>
</reference>
<keyword evidence="3" id="KW-0762">Sugar transport</keyword>
<comment type="function">
    <text evidence="1">General (non sugar-specific) component of the phosphoenolpyruvate-dependent sugar phosphotransferase system (sugar PTS). This major carbohydrate active-transport system catalyzes the phosphorylation of incoming sugar substrates concomitantly with their translocation across the cell membrane. The phosphoryl group from phosphoenolpyruvate (PEP) is transferred to the phosphoryl carrier protein HPr by enzyme I. Phospho-HPr then transfers it to the PTS EIIA domain.</text>
</comment>
<dbReference type="PROSITE" id="PS51350">
    <property type="entry name" value="PTS_HPR_DOM"/>
    <property type="match status" value="1"/>
</dbReference>
<protein>
    <recommendedName>
        <fullName evidence="2">Phosphocarrier protein HPr</fullName>
    </recommendedName>
</protein>
<gene>
    <name evidence="5" type="ORF">HELGO_WM28804</name>
</gene>